<evidence type="ECO:0000313" key="2">
    <source>
        <dbReference type="Proteomes" id="UP001476950"/>
    </source>
</evidence>
<name>A0ABV0KJB4_9CYAN</name>
<keyword evidence="2" id="KW-1185">Reference proteome</keyword>
<gene>
    <name evidence="1" type="ORF">NDI38_12850</name>
</gene>
<dbReference type="Pfam" id="PF11927">
    <property type="entry name" value="HODM_asu-like"/>
    <property type="match status" value="1"/>
</dbReference>
<protein>
    <submittedName>
        <fullName evidence="1">DUF3445 domain-containing protein</fullName>
    </submittedName>
</protein>
<dbReference type="Proteomes" id="UP001476950">
    <property type="component" value="Unassembled WGS sequence"/>
</dbReference>
<organism evidence="1 2">
    <name type="scientific">Stenomitos frigidus AS-A4</name>
    <dbReference type="NCBI Taxonomy" id="2933935"/>
    <lineage>
        <taxon>Bacteria</taxon>
        <taxon>Bacillati</taxon>
        <taxon>Cyanobacteriota</taxon>
        <taxon>Cyanophyceae</taxon>
        <taxon>Leptolyngbyales</taxon>
        <taxon>Leptolyngbyaceae</taxon>
        <taxon>Stenomitos</taxon>
    </lineage>
</organism>
<sequence length="225" mass="25438">MSIYSQLTRETLYLNDAYQLQQVQAVESAEPPYVSTLDALASQLQDDITVVSRSNDDHWMSAIHLCYPNHWSAEAKIGRDFATVHAPVAGMTAMNQRGKAIVQTMITRKPSVRFAWGLSTDTRLNHHPVPPAGVAIDTWQGRAFKPQQPQLYLRIERQVVWGFPDCDAALFTIRTYFRDCHVIKQDPRLNASLVSALQSMPPNSLLYKGLDASREEIVTWLTQEP</sequence>
<proteinExistence type="predicted"/>
<dbReference type="InterPro" id="IPR021848">
    <property type="entry name" value="HODM_asu-like"/>
</dbReference>
<comment type="caution">
    <text evidence="1">The sequence shown here is derived from an EMBL/GenBank/DDBJ whole genome shotgun (WGS) entry which is preliminary data.</text>
</comment>
<reference evidence="1 2" key="1">
    <citation type="submission" date="2022-04" db="EMBL/GenBank/DDBJ databases">
        <title>Positive selection, recombination, and allopatry shape intraspecific diversity of widespread and dominant cyanobacteria.</title>
        <authorList>
            <person name="Wei J."/>
            <person name="Shu W."/>
            <person name="Hu C."/>
        </authorList>
    </citation>
    <scope>NUCLEOTIDE SEQUENCE [LARGE SCALE GENOMIC DNA]</scope>
    <source>
        <strain evidence="1 2">AS-A4</strain>
    </source>
</reference>
<dbReference type="EMBL" id="JAMPLM010000010">
    <property type="protein sequence ID" value="MEP1059329.1"/>
    <property type="molecule type" value="Genomic_DNA"/>
</dbReference>
<evidence type="ECO:0000313" key="1">
    <source>
        <dbReference type="EMBL" id="MEP1059329.1"/>
    </source>
</evidence>
<accession>A0ABV0KJB4</accession>